<feature type="chain" id="PRO_5044291284" description="Cilia- and flagella-associated protein 206" evidence="10">
    <location>
        <begin position="19"/>
        <end position="505"/>
    </location>
</feature>
<dbReference type="Proteomes" id="UP000013827">
    <property type="component" value="Unassembled WGS sequence"/>
</dbReference>
<protein>
    <recommendedName>
        <fullName evidence="3">Cilia- and flagella-associated protein 206</fullName>
    </recommendedName>
</protein>
<dbReference type="GO" id="GO:0030030">
    <property type="term" value="P:cell projection organization"/>
    <property type="evidence" value="ECO:0007669"/>
    <property type="project" value="UniProtKB-KW"/>
</dbReference>
<dbReference type="KEGG" id="ehx:EMIHUDRAFT_244319"/>
<dbReference type="GeneID" id="17263356"/>
<name>A0A0D3J122_EMIH1</name>
<evidence type="ECO:0000313" key="11">
    <source>
        <dbReference type="EnsemblProtists" id="EOD17207"/>
    </source>
</evidence>
<dbReference type="GO" id="GO:0005930">
    <property type="term" value="C:axoneme"/>
    <property type="evidence" value="ECO:0007669"/>
    <property type="project" value="UniProtKB-SubCell"/>
</dbReference>
<evidence type="ECO:0000256" key="1">
    <source>
        <dbReference type="ARBA" id="ARBA00004430"/>
    </source>
</evidence>
<evidence type="ECO:0000256" key="8">
    <source>
        <dbReference type="ARBA" id="ARBA00023273"/>
    </source>
</evidence>
<evidence type="ECO:0000256" key="5">
    <source>
        <dbReference type="ARBA" id="ARBA00022794"/>
    </source>
</evidence>
<evidence type="ECO:0000256" key="6">
    <source>
        <dbReference type="ARBA" id="ARBA00023069"/>
    </source>
</evidence>
<evidence type="ECO:0000256" key="7">
    <source>
        <dbReference type="ARBA" id="ARBA00023212"/>
    </source>
</evidence>
<keyword evidence="5" id="KW-0970">Cilium biogenesis/degradation</keyword>
<accession>A0A0D3J122</accession>
<dbReference type="PANTHER" id="PTHR21442:SF0">
    <property type="entry name" value="CILIA- AND FLAGELLA-ASSOCIATED PROTEIN 206"/>
    <property type="match status" value="1"/>
</dbReference>
<keyword evidence="6" id="KW-0969">Cilium</keyword>
<organism evidence="11 12">
    <name type="scientific">Emiliania huxleyi (strain CCMP1516)</name>
    <dbReference type="NCBI Taxonomy" id="280463"/>
    <lineage>
        <taxon>Eukaryota</taxon>
        <taxon>Haptista</taxon>
        <taxon>Haptophyta</taxon>
        <taxon>Prymnesiophyceae</taxon>
        <taxon>Isochrysidales</taxon>
        <taxon>Noelaerhabdaceae</taxon>
        <taxon>Emiliania</taxon>
    </lineage>
</organism>
<dbReference type="STRING" id="2903.R1C4V0"/>
<dbReference type="RefSeq" id="XP_005769636.1">
    <property type="nucleotide sequence ID" value="XM_005769579.1"/>
</dbReference>
<feature type="region of interest" description="Disordered" evidence="9">
    <location>
        <begin position="127"/>
        <end position="150"/>
    </location>
</feature>
<dbReference type="GO" id="GO:0003356">
    <property type="term" value="P:regulation of cilium beat frequency"/>
    <property type="evidence" value="ECO:0007669"/>
    <property type="project" value="TreeGrafter"/>
</dbReference>
<dbReference type="PaxDb" id="2903-EOD17207"/>
<keyword evidence="10" id="KW-0732">Signal</keyword>
<proteinExistence type="inferred from homology"/>
<evidence type="ECO:0000313" key="12">
    <source>
        <dbReference type="Proteomes" id="UP000013827"/>
    </source>
</evidence>
<reference evidence="11" key="2">
    <citation type="submission" date="2024-10" db="UniProtKB">
        <authorList>
            <consortium name="EnsemblProtists"/>
        </authorList>
    </citation>
    <scope>IDENTIFICATION</scope>
</reference>
<keyword evidence="8" id="KW-0966">Cell projection</keyword>
<feature type="region of interest" description="Disordered" evidence="9">
    <location>
        <begin position="288"/>
        <end position="320"/>
    </location>
</feature>
<feature type="signal peptide" evidence="10">
    <location>
        <begin position="1"/>
        <end position="18"/>
    </location>
</feature>
<comment type="similarity">
    <text evidence="2">Belongs to the CFAP206 family.</text>
</comment>
<keyword evidence="7" id="KW-0206">Cytoskeleton</keyword>
<dbReference type="PANTHER" id="PTHR21442">
    <property type="entry name" value="CILIA- AND FLAGELLA-ASSOCIATED PROTEIN 206"/>
    <property type="match status" value="1"/>
</dbReference>
<dbReference type="GO" id="GO:0036064">
    <property type="term" value="C:ciliary basal body"/>
    <property type="evidence" value="ECO:0007669"/>
    <property type="project" value="TreeGrafter"/>
</dbReference>
<reference evidence="12" key="1">
    <citation type="journal article" date="2013" name="Nature">
        <title>Pan genome of the phytoplankton Emiliania underpins its global distribution.</title>
        <authorList>
            <person name="Read B.A."/>
            <person name="Kegel J."/>
            <person name="Klute M.J."/>
            <person name="Kuo A."/>
            <person name="Lefebvre S.C."/>
            <person name="Maumus F."/>
            <person name="Mayer C."/>
            <person name="Miller J."/>
            <person name="Monier A."/>
            <person name="Salamov A."/>
            <person name="Young J."/>
            <person name="Aguilar M."/>
            <person name="Claverie J.M."/>
            <person name="Frickenhaus S."/>
            <person name="Gonzalez K."/>
            <person name="Herman E.K."/>
            <person name="Lin Y.C."/>
            <person name="Napier J."/>
            <person name="Ogata H."/>
            <person name="Sarno A.F."/>
            <person name="Shmutz J."/>
            <person name="Schroeder D."/>
            <person name="de Vargas C."/>
            <person name="Verret F."/>
            <person name="von Dassow P."/>
            <person name="Valentin K."/>
            <person name="Van de Peer Y."/>
            <person name="Wheeler G."/>
            <person name="Dacks J.B."/>
            <person name="Delwiche C.F."/>
            <person name="Dyhrman S.T."/>
            <person name="Glockner G."/>
            <person name="John U."/>
            <person name="Richards T."/>
            <person name="Worden A.Z."/>
            <person name="Zhang X."/>
            <person name="Grigoriev I.V."/>
            <person name="Allen A.E."/>
            <person name="Bidle K."/>
            <person name="Borodovsky M."/>
            <person name="Bowler C."/>
            <person name="Brownlee C."/>
            <person name="Cock J.M."/>
            <person name="Elias M."/>
            <person name="Gladyshev V.N."/>
            <person name="Groth M."/>
            <person name="Guda C."/>
            <person name="Hadaegh A."/>
            <person name="Iglesias-Rodriguez M.D."/>
            <person name="Jenkins J."/>
            <person name="Jones B.M."/>
            <person name="Lawson T."/>
            <person name="Leese F."/>
            <person name="Lindquist E."/>
            <person name="Lobanov A."/>
            <person name="Lomsadze A."/>
            <person name="Malik S.B."/>
            <person name="Marsh M.E."/>
            <person name="Mackinder L."/>
            <person name="Mock T."/>
            <person name="Mueller-Roeber B."/>
            <person name="Pagarete A."/>
            <person name="Parker M."/>
            <person name="Probert I."/>
            <person name="Quesneville H."/>
            <person name="Raines C."/>
            <person name="Rensing S.A."/>
            <person name="Riano-Pachon D.M."/>
            <person name="Richier S."/>
            <person name="Rokitta S."/>
            <person name="Shiraiwa Y."/>
            <person name="Soanes D.M."/>
            <person name="van der Giezen M."/>
            <person name="Wahlund T.M."/>
            <person name="Williams B."/>
            <person name="Wilson W."/>
            <person name="Wolfe G."/>
            <person name="Wurch L.L."/>
        </authorList>
    </citation>
    <scope>NUCLEOTIDE SEQUENCE</scope>
</reference>
<dbReference type="AlphaFoldDB" id="A0A0D3J122"/>
<evidence type="ECO:0000256" key="2">
    <source>
        <dbReference type="ARBA" id="ARBA00010500"/>
    </source>
</evidence>
<dbReference type="HOGENOM" id="CLU_540182_0_0_1"/>
<evidence type="ECO:0000256" key="10">
    <source>
        <dbReference type="SAM" id="SignalP"/>
    </source>
</evidence>
<evidence type="ECO:0000256" key="4">
    <source>
        <dbReference type="ARBA" id="ARBA00022490"/>
    </source>
</evidence>
<sequence>MIFSKLMLIAVGAGVVNALPILTVPDAQEDRLVDLDSPASQVSIRFLNGEVDSKAVLVKYTDNGVLKQIHINANTDTASYAVDPTKEITILSDYSYYLVCKVAPGTLKEDDAVSTAVTWGNVPCKVSGPSPSPAPGPSPSPSAGLSSCAKKVPMPSGTIWKQASTSHSCESDSGIRGDTGFACANDKDVVDRSSIFVDMSATPDKVGCFVWETDDCKYSMKRVKQIDFDVEWSGCDSLWMAPLWTYSDPWSPITGLQGYSGEVDFVEECPVPHVKTNLGCYDAAPGGKPGSTDPADPDYCLDGSNPPSNPELAGGASSNGPMHMTMTIDDSGDLNVLKCNPNSCQTTSTTVAAYHNYIGKVYPTTEGRDNLYKFMSDASRSDGSLLAPSQPVQDGSVQTELHPEAARRDPLYVWNEWELRRRAIQLTNLRQKVTTSSQTASSCLRRESQTQVYLPRESGTNTGVSTGTAPPRSVNYVAGLRGAPGSKMQVVNLVYDPEIPIGRGR</sequence>
<evidence type="ECO:0000256" key="3">
    <source>
        <dbReference type="ARBA" id="ARBA00021602"/>
    </source>
</evidence>
<comment type="subcellular location">
    <subcellularLocation>
        <location evidence="1">Cytoplasm</location>
        <location evidence="1">Cytoskeleton</location>
        <location evidence="1">Cilium axoneme</location>
    </subcellularLocation>
</comment>
<feature type="compositionally biased region" description="Pro residues" evidence="9">
    <location>
        <begin position="130"/>
        <end position="140"/>
    </location>
</feature>
<evidence type="ECO:0000256" key="9">
    <source>
        <dbReference type="SAM" id="MobiDB-lite"/>
    </source>
</evidence>
<keyword evidence="12" id="KW-1185">Reference proteome</keyword>
<dbReference type="EnsemblProtists" id="EOD17207">
    <property type="protein sequence ID" value="EOD17207"/>
    <property type="gene ID" value="EMIHUDRAFT_244319"/>
</dbReference>
<keyword evidence="4" id="KW-0963">Cytoplasm</keyword>
<dbReference type="InterPro" id="IPR021897">
    <property type="entry name" value="FAP206"/>
</dbReference>